<dbReference type="EMBL" id="JZEE01000702">
    <property type="protein sequence ID" value="KJK60827.1"/>
    <property type="molecule type" value="Genomic_DNA"/>
</dbReference>
<dbReference type="OrthoDB" id="448455at2759"/>
<protein>
    <submittedName>
        <fullName evidence="5">TPR like protein</fullName>
    </submittedName>
</protein>
<dbReference type="PROSITE" id="PS50005">
    <property type="entry name" value="TPR"/>
    <property type="match status" value="2"/>
</dbReference>
<reference evidence="5 6" key="1">
    <citation type="submission" date="2015-02" db="EMBL/GenBank/DDBJ databases">
        <title>Draft genome sequence of Aspergillus parasiticus SU-1.</title>
        <authorList>
            <person name="Yu J."/>
            <person name="Fedorova N."/>
            <person name="Yin Y."/>
            <person name="Losada L."/>
            <person name="Zafar N."/>
            <person name="Taujale R."/>
            <person name="Ehrlich K.C."/>
            <person name="Bhatnagar D."/>
            <person name="Cleveland T.E."/>
            <person name="Bennett J.W."/>
            <person name="Nierman W.C."/>
        </authorList>
    </citation>
    <scope>NUCLEOTIDE SEQUENCE [LARGE SCALE GENOMIC DNA]</scope>
    <source>
        <strain evidence="6">ATCC 56775 / NRRL 5862 / SRRC 143 / SU-1</strain>
    </source>
</reference>
<dbReference type="Pfam" id="PF13181">
    <property type="entry name" value="TPR_8"/>
    <property type="match status" value="1"/>
</dbReference>
<dbReference type="Pfam" id="PF17109">
    <property type="entry name" value="Goodbye"/>
    <property type="match status" value="1"/>
</dbReference>
<feature type="domain" description="Fungal STAND N-terminal Goodbye" evidence="3">
    <location>
        <begin position="189"/>
        <end position="309"/>
    </location>
</feature>
<evidence type="ECO:0000256" key="2">
    <source>
        <dbReference type="PROSITE-ProRule" id="PRU00339"/>
    </source>
</evidence>
<dbReference type="SMART" id="SM00028">
    <property type="entry name" value="TPR"/>
    <property type="match status" value="2"/>
</dbReference>
<dbReference type="SUPFAM" id="SSF52540">
    <property type="entry name" value="P-loop containing nucleoside triphosphate hydrolases"/>
    <property type="match status" value="1"/>
</dbReference>
<evidence type="ECO:0000259" key="3">
    <source>
        <dbReference type="Pfam" id="PF17109"/>
    </source>
</evidence>
<keyword evidence="2" id="KW-0802">TPR repeat</keyword>
<dbReference type="InterPro" id="IPR019734">
    <property type="entry name" value="TPR_rpt"/>
</dbReference>
<dbReference type="Proteomes" id="UP000033540">
    <property type="component" value="Unassembled WGS sequence"/>
</dbReference>
<keyword evidence="1" id="KW-0677">Repeat</keyword>
<proteinExistence type="predicted"/>
<feature type="domain" description="Nephrocystin 3-like N-terminal" evidence="4">
    <location>
        <begin position="480"/>
        <end position="651"/>
    </location>
</feature>
<gene>
    <name evidence="5" type="ORF">P875_00042948</name>
</gene>
<sequence length="1518" mass="171327">MRYGKDYPGTRKVYADIGGKGGGGIKDAFGWRDAKKLEEQQQKHKELGAQQPSRSYITPRAYIATLQELLLASNPISEYLEILEANGIFLDKAMVTSCLAGARARASKQESQKEELTWTEDFDAEVRDFTEKILADVPDNTDITGKSLESLDQRRNGFACYKKPPRYLSAGSCHAAEMTVSKNQIPAIYERAIKKYQEITDEPLDVQFLAKIRNVEDLTKEIDARNNSFREFREKRGAIFDVLNAAMIPVQLFGNLAAGGASMVFPPSSLVFGAVTYLMGAAKGVSTSYDAIQDLMGTLKDFTIRLKAYSRESISDDLSNKLSDILVTLVEILALSTKTIRRGRLLKFTRNILLGSNDAIQGAMSKLDKLTRVEADLVGAETLTESKRTGRVVDGMSATVTSTHTTVIETGMTVNQVNVRVNEVQEMLGTLLVSVKESKQESSEDREKALQEHVNKILRPSKTDSAQDWYDKINKARIPGTGDWIRDERIFNEWHDKDMPVMFISGNPGAGKSYIVANMINCLRELHPQGVHNTSLTSVGFFFFKDDNPGTRSFHQALRDLALQISKSDPVYLKHLATIEDYEMIGTLESAWRLLFVDYFLKKPNADSDVYILLDGVDEAFDEERRTFFSLAKDLYDSAEKSHLQLAVIGRPHISDQLLEGLELEVPTIHVTTQKNSRDINHYIHASIKKSVVLRRVSAKLRQEIVEKLSARAEGMFLWVNLMLQELVKKRNESSMRKALDQAPKGLKEMLRHVLLSFSTSSNEEELEFLNEMLLWVTCSRQPLTLAEVESILKLKSPEGDGMIYPEGALRRQFASFFSLNREDGLTTAELQIMSTNRNDLDESDEEGEGGDADEDAFEDVENFTDFDSHKETTTVTFCHASIGDFFRDQTQGKVSDEESHVPVGVDYLHAKAHVLKTFLRIFTDKEFAGKADDGEHMLRHAAENWVHHLLTTPASDCSLEDRRDIAKMLLVALRSEEAITGWIGYRGWVSTEANIRAIRQWWEDEEVLESLTPDEREFISSTKEDPITTLKPVVMLCTKKYIADDMWLAAPVAAVVWSYQSLMKGKEVNFIETFNPTAEEIIAAAEFGDFEKNALWYRRCAIVLRQLEYFDQALDYFSKAVELEPDMWLCKGGMAIVYSMKREWQKAIDLDEEIVQTLSAKIEANEEDLGLRASIHTCLERLGDSYQQLGDLEKRFEAYKRAQALTPYCNTCINVLLEHYGAKHDHEATIDLLQTLADTPVPDEDFSRLTQSLWDNPEEDTRYFVLAADAALATDNLDFMVESWRSAARAARKASKTVTAAQLDMSLARIYSEFLHDQAKAVKRWERIMNTMRTICLGIYYRLSGREAEARALFKPSIKRGIAILSDDDPENDMLGFLDLLNALVAAGDVKNVTAAAYHEVFGKYNVDDPEGATDNESPDDEDSNWLTCDGPCRKDLPTLDDTYQCPICLDTAFCPSCVRLLADGTMGIRKCNPKHVKDFIYVPPRPKSVAPGKMLVDGEEIDFEVWKQKLKKEWGI</sequence>
<feature type="repeat" description="TPR" evidence="2">
    <location>
        <begin position="1177"/>
        <end position="1210"/>
    </location>
</feature>
<evidence type="ECO:0000313" key="5">
    <source>
        <dbReference type="EMBL" id="KJK60827.1"/>
    </source>
</evidence>
<dbReference type="Gene3D" id="1.25.40.10">
    <property type="entry name" value="Tetratricopeptide repeat domain"/>
    <property type="match status" value="1"/>
</dbReference>
<dbReference type="PANTHER" id="PTHR10039">
    <property type="entry name" value="AMELOGENIN"/>
    <property type="match status" value="1"/>
</dbReference>
<dbReference type="InterPro" id="IPR056884">
    <property type="entry name" value="NPHP3-like_N"/>
</dbReference>
<evidence type="ECO:0000259" key="4">
    <source>
        <dbReference type="Pfam" id="PF24883"/>
    </source>
</evidence>
<dbReference type="InterPro" id="IPR011990">
    <property type="entry name" value="TPR-like_helical_dom_sf"/>
</dbReference>
<name>A0A0F0I2F5_ASPPU</name>
<dbReference type="Pfam" id="PF24883">
    <property type="entry name" value="NPHP3_N"/>
    <property type="match status" value="1"/>
</dbReference>
<accession>A0A0F0I2F5</accession>
<dbReference type="SUPFAM" id="SSF48452">
    <property type="entry name" value="TPR-like"/>
    <property type="match status" value="1"/>
</dbReference>
<feature type="repeat" description="TPR" evidence="2">
    <location>
        <begin position="1095"/>
        <end position="1128"/>
    </location>
</feature>
<dbReference type="PANTHER" id="PTHR10039:SF17">
    <property type="entry name" value="FUNGAL STAND N-TERMINAL GOODBYE DOMAIN-CONTAINING PROTEIN-RELATED"/>
    <property type="match status" value="1"/>
</dbReference>
<evidence type="ECO:0000256" key="1">
    <source>
        <dbReference type="ARBA" id="ARBA00022737"/>
    </source>
</evidence>
<evidence type="ECO:0000313" key="6">
    <source>
        <dbReference type="Proteomes" id="UP000033540"/>
    </source>
</evidence>
<dbReference type="Gene3D" id="3.40.50.300">
    <property type="entry name" value="P-loop containing nucleotide triphosphate hydrolases"/>
    <property type="match status" value="1"/>
</dbReference>
<dbReference type="InterPro" id="IPR031350">
    <property type="entry name" value="Goodbye_dom"/>
</dbReference>
<dbReference type="InterPro" id="IPR027417">
    <property type="entry name" value="P-loop_NTPase"/>
</dbReference>
<organism evidence="5 6">
    <name type="scientific">Aspergillus parasiticus (strain ATCC 56775 / NRRL 5862 / SRRC 143 / SU-1)</name>
    <dbReference type="NCBI Taxonomy" id="1403190"/>
    <lineage>
        <taxon>Eukaryota</taxon>
        <taxon>Fungi</taxon>
        <taxon>Dikarya</taxon>
        <taxon>Ascomycota</taxon>
        <taxon>Pezizomycotina</taxon>
        <taxon>Eurotiomycetes</taxon>
        <taxon>Eurotiomycetidae</taxon>
        <taxon>Eurotiales</taxon>
        <taxon>Aspergillaceae</taxon>
        <taxon>Aspergillus</taxon>
        <taxon>Aspergillus subgen. Circumdati</taxon>
    </lineage>
</organism>
<comment type="caution">
    <text evidence="5">The sequence shown here is derived from an EMBL/GenBank/DDBJ whole genome shotgun (WGS) entry which is preliminary data.</text>
</comment>